<gene>
    <name evidence="1" type="ORF">EZS28_022514</name>
</gene>
<dbReference type="InterPro" id="IPR012337">
    <property type="entry name" value="RNaseH-like_sf"/>
</dbReference>
<organism evidence="1 2">
    <name type="scientific">Streblomastix strix</name>
    <dbReference type="NCBI Taxonomy" id="222440"/>
    <lineage>
        <taxon>Eukaryota</taxon>
        <taxon>Metamonada</taxon>
        <taxon>Preaxostyla</taxon>
        <taxon>Oxymonadida</taxon>
        <taxon>Streblomastigidae</taxon>
        <taxon>Streblomastix</taxon>
    </lineage>
</organism>
<sequence>MKKTIENYRKHPLKENQYICNDRLTDIGRFHVMIYQYASEDQNGNRRIGDQLKHHVLCMEEFQGNKCKYDVRFVDGSDFEHKCVKDKDNQPGIEQAMNKGGQMIQQKKKQMIEPNILKDVCVLISVEGVAQRTFERQPIRNLMIDCYNLGKLNKDKEAEEILPKLYREKIRKALLVQGPRIRILNLEDIKGQHVSIIIDAGTSGGRHLIPIKILQPHRQLPPFMLDLKEVGKMTQLDYAELVAYIYDLLIVNGSYPSFIITDALKHQVSACNPSNPDSYIKFIQQKIFLLILHCPCLCHVFNLIIKHCSQVDPQLNDLFEAVKFMSTELRKPTFINLIKAKCPAFIISRWVIMCICAKWVAKRGSQISYLMM</sequence>
<evidence type="ECO:0000313" key="2">
    <source>
        <dbReference type="Proteomes" id="UP000324800"/>
    </source>
</evidence>
<protein>
    <recommendedName>
        <fullName evidence="3">DUF659 domain-containing protein</fullName>
    </recommendedName>
</protein>
<comment type="caution">
    <text evidence="1">The sequence shown here is derived from an EMBL/GenBank/DDBJ whole genome shotgun (WGS) entry which is preliminary data.</text>
</comment>
<evidence type="ECO:0008006" key="3">
    <source>
        <dbReference type="Google" id="ProtNLM"/>
    </source>
</evidence>
<name>A0A5J4VH68_9EUKA</name>
<accession>A0A5J4VH68</accession>
<dbReference type="SUPFAM" id="SSF53098">
    <property type="entry name" value="Ribonuclease H-like"/>
    <property type="match status" value="1"/>
</dbReference>
<dbReference type="AlphaFoldDB" id="A0A5J4VH68"/>
<proteinExistence type="predicted"/>
<reference evidence="1 2" key="1">
    <citation type="submission" date="2019-03" db="EMBL/GenBank/DDBJ databases">
        <title>Single cell metagenomics reveals metabolic interactions within the superorganism composed of flagellate Streblomastix strix and complex community of Bacteroidetes bacteria on its surface.</title>
        <authorList>
            <person name="Treitli S.C."/>
            <person name="Kolisko M."/>
            <person name="Husnik F."/>
            <person name="Keeling P."/>
            <person name="Hampl V."/>
        </authorList>
    </citation>
    <scope>NUCLEOTIDE SEQUENCE [LARGE SCALE GENOMIC DNA]</scope>
    <source>
        <strain evidence="1">ST1C</strain>
    </source>
</reference>
<dbReference type="EMBL" id="SNRW01007039">
    <property type="protein sequence ID" value="KAA6381958.1"/>
    <property type="molecule type" value="Genomic_DNA"/>
</dbReference>
<dbReference type="Proteomes" id="UP000324800">
    <property type="component" value="Unassembled WGS sequence"/>
</dbReference>
<evidence type="ECO:0000313" key="1">
    <source>
        <dbReference type="EMBL" id="KAA6381958.1"/>
    </source>
</evidence>